<dbReference type="SMART" id="SM00325">
    <property type="entry name" value="RhoGEF"/>
    <property type="match status" value="1"/>
</dbReference>
<dbReference type="SMART" id="SM00233">
    <property type="entry name" value="PH"/>
    <property type="match status" value="1"/>
</dbReference>
<name>A0AA41SS02_SCICA</name>
<dbReference type="InterPro" id="IPR011993">
    <property type="entry name" value="PH-like_dom_sf"/>
</dbReference>
<sequence>MFDQDDRGLVSLCEDEPSSSGELNYYDLFRTEIAEERRYLQELNMIIKDIEKIFSNISDIRELTVKLLGLIEDTDEVMDESRPHPLAGSCFEDLAEEQAFDPYETLSQDILKPEFNEHFSKLMARPAVALHFQSIADGFKEAVLCVLPRLLLVPVYHCWHYFELLKQLKVCSEGQEDIECLNQAITALRNLQGSVDRIYKQYSPRHQPGDLICSFYNRQLRSKHLTIKKMNEIQKNIDGWEGKDIGQCCNEFIMEGPLTRIGAKHERHIFLFDGLMISCKPNCGQFQLPGCSSAEYRLKEKFVMRKVQICDKEDTCECRHAFELVSKDEKSIIFAAKSAEEKNNWMAALISLHYRSTLDQMLDSVLLKEENEQPLRLPSPEVYHFVVKDCEENIVFEDNLQSRSGIPIIKGGTVVKLIERLTYHMYAGKAMKKWVESVAKIIRRKKQAQANEIYQNITFKSPPPPIEWLISKPGQFETFDLKTLHPIEIACQLTLLESDLYR</sequence>
<evidence type="ECO:0000259" key="1">
    <source>
        <dbReference type="PROSITE" id="PS50003"/>
    </source>
</evidence>
<gene>
    <name evidence="3" type="ORF">SUZIE_124695</name>
</gene>
<dbReference type="AlphaFoldDB" id="A0AA41SS02"/>
<dbReference type="Gene3D" id="1.10.840.10">
    <property type="entry name" value="Ras guanine-nucleotide exchange factors catalytic domain"/>
    <property type="match status" value="1"/>
</dbReference>
<organism evidence="3 4">
    <name type="scientific">Sciurus carolinensis</name>
    <name type="common">Eastern gray squirrel</name>
    <dbReference type="NCBI Taxonomy" id="30640"/>
    <lineage>
        <taxon>Eukaryota</taxon>
        <taxon>Metazoa</taxon>
        <taxon>Chordata</taxon>
        <taxon>Craniata</taxon>
        <taxon>Vertebrata</taxon>
        <taxon>Euteleostomi</taxon>
        <taxon>Mammalia</taxon>
        <taxon>Eutheria</taxon>
        <taxon>Euarchontoglires</taxon>
        <taxon>Glires</taxon>
        <taxon>Rodentia</taxon>
        <taxon>Sciuromorpha</taxon>
        <taxon>Sciuridae</taxon>
        <taxon>Sciurinae</taxon>
        <taxon>Sciurini</taxon>
        <taxon>Sciurus</taxon>
    </lineage>
</organism>
<dbReference type="GO" id="GO:0005085">
    <property type="term" value="F:guanyl-nucleotide exchange factor activity"/>
    <property type="evidence" value="ECO:0007669"/>
    <property type="project" value="InterPro"/>
</dbReference>
<keyword evidence="4" id="KW-1185">Reference proteome</keyword>
<dbReference type="FunFam" id="1.20.900.10:FF:000015">
    <property type="entry name" value="son of sevenless homolog 1 isoform X1"/>
    <property type="match status" value="1"/>
</dbReference>
<dbReference type="Gene3D" id="1.20.900.10">
    <property type="entry name" value="Dbl homology (DH) domain"/>
    <property type="match status" value="1"/>
</dbReference>
<dbReference type="InterPro" id="IPR000219">
    <property type="entry name" value="DH_dom"/>
</dbReference>
<dbReference type="Pfam" id="PF00621">
    <property type="entry name" value="RhoGEF"/>
    <property type="match status" value="1"/>
</dbReference>
<evidence type="ECO:0000259" key="2">
    <source>
        <dbReference type="PROSITE" id="PS50010"/>
    </source>
</evidence>
<comment type="caution">
    <text evidence="3">The sequence shown here is derived from an EMBL/GenBank/DDBJ whole genome shotgun (WGS) entry which is preliminary data.</text>
</comment>
<evidence type="ECO:0000313" key="4">
    <source>
        <dbReference type="Proteomes" id="UP001166674"/>
    </source>
</evidence>
<dbReference type="Proteomes" id="UP001166674">
    <property type="component" value="Unassembled WGS sequence"/>
</dbReference>
<evidence type="ECO:0000313" key="3">
    <source>
        <dbReference type="EMBL" id="MBZ3873793.1"/>
    </source>
</evidence>
<dbReference type="InterPro" id="IPR055251">
    <property type="entry name" value="SOS1_NGEF_PH"/>
</dbReference>
<dbReference type="Gene3D" id="6.10.250.3060">
    <property type="match status" value="1"/>
</dbReference>
<dbReference type="PANTHER" id="PTHR45834">
    <property type="entry name" value="RHO GUANINE NUCLEOTIDE EXCHANGE FACTOR 9-RELATED"/>
    <property type="match status" value="1"/>
</dbReference>
<dbReference type="GO" id="GO:0005829">
    <property type="term" value="C:cytosol"/>
    <property type="evidence" value="ECO:0007669"/>
    <property type="project" value="TreeGrafter"/>
</dbReference>
<dbReference type="SUPFAM" id="SSF48366">
    <property type="entry name" value="Ras GEF"/>
    <property type="match status" value="1"/>
</dbReference>
<feature type="domain" description="PH" evidence="1">
    <location>
        <begin position="251"/>
        <end position="354"/>
    </location>
</feature>
<proteinExistence type="predicted"/>
<dbReference type="EMBL" id="JAATJV010212100">
    <property type="protein sequence ID" value="MBZ3873793.1"/>
    <property type="molecule type" value="Genomic_DNA"/>
</dbReference>
<dbReference type="PROSITE" id="PS50010">
    <property type="entry name" value="DH_2"/>
    <property type="match status" value="1"/>
</dbReference>
<protein>
    <submittedName>
        <fullName evidence="3">Son of sevenless-like protein 2</fullName>
    </submittedName>
</protein>
<dbReference type="PANTHER" id="PTHR45834:SF3">
    <property type="entry name" value="RHO GUANINE NUCLEOTIDE EXCHANGE FACTOR 3, ISOFORM L"/>
    <property type="match status" value="1"/>
</dbReference>
<dbReference type="GO" id="GO:0007264">
    <property type="term" value="P:small GTPase-mediated signal transduction"/>
    <property type="evidence" value="ECO:0007669"/>
    <property type="project" value="InterPro"/>
</dbReference>
<accession>A0AA41SS02</accession>
<dbReference type="InterPro" id="IPR053086">
    <property type="entry name" value="RhoGEF_domain"/>
</dbReference>
<dbReference type="FunFam" id="2.30.29.30:FF:000068">
    <property type="entry name" value="Son of sevenless homolog 1 (Drosophila)"/>
    <property type="match status" value="1"/>
</dbReference>
<dbReference type="InterPro" id="IPR001849">
    <property type="entry name" value="PH_domain"/>
</dbReference>
<dbReference type="InterPro" id="IPR023578">
    <property type="entry name" value="Ras_GEF_dom_sf"/>
</dbReference>
<dbReference type="SUPFAM" id="SSF50729">
    <property type="entry name" value="PH domain-like"/>
    <property type="match status" value="1"/>
</dbReference>
<dbReference type="InterPro" id="IPR035899">
    <property type="entry name" value="DBL_dom_sf"/>
</dbReference>
<dbReference type="InterPro" id="IPR036964">
    <property type="entry name" value="RASGEF_cat_dom_sf"/>
</dbReference>
<dbReference type="Gene3D" id="1.20.870.10">
    <property type="entry name" value="Son of sevenless (SoS) protein Chain: S domain 1"/>
    <property type="match status" value="1"/>
</dbReference>
<dbReference type="Pfam" id="PF22697">
    <property type="entry name" value="SOS1_NGEF_PH"/>
    <property type="match status" value="1"/>
</dbReference>
<dbReference type="Gene3D" id="2.30.29.30">
    <property type="entry name" value="Pleckstrin-homology domain (PH domain)/Phosphotyrosine-binding domain (PTB)"/>
    <property type="match status" value="1"/>
</dbReference>
<reference evidence="3" key="1">
    <citation type="submission" date="2020-03" db="EMBL/GenBank/DDBJ databases">
        <title>Studies in the Genomics of Life Span.</title>
        <authorList>
            <person name="Glass D."/>
        </authorList>
    </citation>
    <scope>NUCLEOTIDE SEQUENCE</scope>
    <source>
        <strain evidence="3">SUZIE</strain>
        <tissue evidence="3">Muscle</tissue>
    </source>
</reference>
<feature type="domain" description="DH" evidence="2">
    <location>
        <begin position="4"/>
        <end position="198"/>
    </location>
</feature>
<dbReference type="PROSITE" id="PS50003">
    <property type="entry name" value="PH_DOMAIN"/>
    <property type="match status" value="1"/>
</dbReference>
<dbReference type="SUPFAM" id="SSF48065">
    <property type="entry name" value="DBL homology domain (DH-domain)"/>
    <property type="match status" value="1"/>
</dbReference>